<feature type="compositionally biased region" description="Pro residues" evidence="4">
    <location>
        <begin position="384"/>
        <end position="396"/>
    </location>
</feature>
<dbReference type="GO" id="GO:0003729">
    <property type="term" value="F:mRNA binding"/>
    <property type="evidence" value="ECO:0007669"/>
    <property type="project" value="TreeGrafter"/>
</dbReference>
<evidence type="ECO:0000256" key="4">
    <source>
        <dbReference type="SAM" id="MobiDB-lite"/>
    </source>
</evidence>
<organism evidence="6 7">
    <name type="scientific">Ascobolus immersus RN42</name>
    <dbReference type="NCBI Taxonomy" id="1160509"/>
    <lineage>
        <taxon>Eukaryota</taxon>
        <taxon>Fungi</taxon>
        <taxon>Dikarya</taxon>
        <taxon>Ascomycota</taxon>
        <taxon>Pezizomycotina</taxon>
        <taxon>Pezizomycetes</taxon>
        <taxon>Pezizales</taxon>
        <taxon>Ascobolaceae</taxon>
        <taxon>Ascobolus</taxon>
    </lineage>
</organism>
<dbReference type="InterPro" id="IPR012677">
    <property type="entry name" value="Nucleotide-bd_a/b_plait_sf"/>
</dbReference>
<proteinExistence type="predicted"/>
<feature type="compositionally biased region" description="Polar residues" evidence="4">
    <location>
        <begin position="372"/>
        <end position="382"/>
    </location>
</feature>
<accession>A0A3N4I8I5</accession>
<evidence type="ECO:0000256" key="3">
    <source>
        <dbReference type="PROSITE-ProRule" id="PRU00176"/>
    </source>
</evidence>
<dbReference type="OrthoDB" id="1875751at2759"/>
<keyword evidence="2 3" id="KW-0694">RNA-binding</keyword>
<dbReference type="CDD" id="cd12330">
    <property type="entry name" value="RRM2_Hrp1p"/>
    <property type="match status" value="1"/>
</dbReference>
<evidence type="ECO:0000259" key="5">
    <source>
        <dbReference type="PROSITE" id="PS50102"/>
    </source>
</evidence>
<keyword evidence="7" id="KW-1185">Reference proteome</keyword>
<dbReference type="Pfam" id="PF00076">
    <property type="entry name" value="RRM_1"/>
    <property type="match status" value="2"/>
</dbReference>
<dbReference type="InterPro" id="IPR034156">
    <property type="entry name" value="Hrp1_RRM1"/>
</dbReference>
<feature type="compositionally biased region" description="Low complexity" evidence="4">
    <location>
        <begin position="356"/>
        <end position="371"/>
    </location>
</feature>
<feature type="domain" description="RRM" evidence="5">
    <location>
        <begin position="83"/>
        <end position="160"/>
    </location>
</feature>
<dbReference type="PANTHER" id="PTHR48032">
    <property type="entry name" value="RNA-BINDING PROTEIN MUSASHI HOMOLOG RBP6"/>
    <property type="match status" value="1"/>
</dbReference>
<name>A0A3N4I8I5_ASCIM</name>
<dbReference type="Gene3D" id="3.30.70.330">
    <property type="match status" value="2"/>
</dbReference>
<feature type="compositionally biased region" description="Pro residues" evidence="4">
    <location>
        <begin position="267"/>
        <end position="280"/>
    </location>
</feature>
<feature type="region of interest" description="Disordered" evidence="4">
    <location>
        <begin position="261"/>
        <end position="292"/>
    </location>
</feature>
<dbReference type="InterPro" id="IPR035979">
    <property type="entry name" value="RBD_domain_sf"/>
</dbReference>
<dbReference type="PROSITE" id="PS50102">
    <property type="entry name" value="RRM"/>
    <property type="match status" value="2"/>
</dbReference>
<dbReference type="PANTHER" id="PTHR48032:SF6">
    <property type="entry name" value="RNA-BINDING (RRM_RBD_RNP MOTIFS) FAMILY PROTEIN"/>
    <property type="match status" value="1"/>
</dbReference>
<gene>
    <name evidence="6" type="ORF">BJ508DRAFT_305780</name>
</gene>
<feature type="compositionally biased region" description="Low complexity" evidence="4">
    <location>
        <begin position="397"/>
        <end position="411"/>
    </location>
</feature>
<protein>
    <submittedName>
        <fullName evidence="6">RNA-binding domain-containing protein</fullName>
    </submittedName>
</protein>
<dbReference type="FunFam" id="3.30.70.330:FF:000025">
    <property type="entry name" value="RNA-binding protein Musashi homolog 2 isoform X1"/>
    <property type="match status" value="1"/>
</dbReference>
<dbReference type="GO" id="GO:0006417">
    <property type="term" value="P:regulation of translation"/>
    <property type="evidence" value="ECO:0007669"/>
    <property type="project" value="TreeGrafter"/>
</dbReference>
<evidence type="ECO:0000256" key="1">
    <source>
        <dbReference type="ARBA" id="ARBA00022737"/>
    </source>
</evidence>
<evidence type="ECO:0000313" key="6">
    <source>
        <dbReference type="EMBL" id="RPA82389.1"/>
    </source>
</evidence>
<reference evidence="6 7" key="1">
    <citation type="journal article" date="2018" name="Nat. Ecol. Evol.">
        <title>Pezizomycetes genomes reveal the molecular basis of ectomycorrhizal truffle lifestyle.</title>
        <authorList>
            <person name="Murat C."/>
            <person name="Payen T."/>
            <person name="Noel B."/>
            <person name="Kuo A."/>
            <person name="Morin E."/>
            <person name="Chen J."/>
            <person name="Kohler A."/>
            <person name="Krizsan K."/>
            <person name="Balestrini R."/>
            <person name="Da Silva C."/>
            <person name="Montanini B."/>
            <person name="Hainaut M."/>
            <person name="Levati E."/>
            <person name="Barry K.W."/>
            <person name="Belfiori B."/>
            <person name="Cichocki N."/>
            <person name="Clum A."/>
            <person name="Dockter R.B."/>
            <person name="Fauchery L."/>
            <person name="Guy J."/>
            <person name="Iotti M."/>
            <person name="Le Tacon F."/>
            <person name="Lindquist E.A."/>
            <person name="Lipzen A."/>
            <person name="Malagnac F."/>
            <person name="Mello A."/>
            <person name="Molinier V."/>
            <person name="Miyauchi S."/>
            <person name="Poulain J."/>
            <person name="Riccioni C."/>
            <person name="Rubini A."/>
            <person name="Sitrit Y."/>
            <person name="Splivallo R."/>
            <person name="Traeger S."/>
            <person name="Wang M."/>
            <person name="Zifcakova L."/>
            <person name="Wipf D."/>
            <person name="Zambonelli A."/>
            <person name="Paolocci F."/>
            <person name="Nowrousian M."/>
            <person name="Ottonello S."/>
            <person name="Baldrian P."/>
            <person name="Spatafora J.W."/>
            <person name="Henrissat B."/>
            <person name="Nagy L.G."/>
            <person name="Aury J.M."/>
            <person name="Wincker P."/>
            <person name="Grigoriev I.V."/>
            <person name="Bonfante P."/>
            <person name="Martin F.M."/>
        </authorList>
    </citation>
    <scope>NUCLEOTIDE SEQUENCE [LARGE SCALE GENOMIC DNA]</scope>
    <source>
        <strain evidence="6 7">RN42</strain>
    </source>
</reference>
<dbReference type="Proteomes" id="UP000275078">
    <property type="component" value="Unassembled WGS sequence"/>
</dbReference>
<dbReference type="STRING" id="1160509.A0A3N4I8I5"/>
<dbReference type="SMART" id="SM00360">
    <property type="entry name" value="RRM"/>
    <property type="match status" value="2"/>
</dbReference>
<feature type="compositionally biased region" description="Low complexity" evidence="4">
    <location>
        <begin position="314"/>
        <end position="328"/>
    </location>
</feature>
<dbReference type="SUPFAM" id="SSF54928">
    <property type="entry name" value="RNA-binding domain, RBD"/>
    <property type="match status" value="2"/>
</dbReference>
<sequence length="443" mass="48328">MFIGGLNWETTDESLKEYFTQFGDVLECTVMRDGPTGRSRGFGFLTFKDPQTVNVVMDQEHFLDGKIIDPKRAIPRDEQEKTSKIFVGGISQECTESDFKEYFQQFGRVLDSTLMIDKDTGRPRGFGFVTFDNEQAVENALNHPDLQIHGKAIEVKKAQPRGNMRGQHFEEDSSKFRQARLQAEQAQQQNQMQMPAFPTAGGYSMSPAMMATYWQKMQQYMMAMQRTGVPPMAMMPGMTPNPMMAAQMQMQMAAMAGAGRGMQPGMPQAPPPMPQGPPPFGATDFGGMGRGNQQQQFYEANHQRIPPHQRDFQHQQQAQNGPAGAQGNWQGGEGMYDGGMQQGQSPAAQGIASPNQQPAQPAATGQTQGAPSQPQNQRQSLTPGPRPGEGPPPNAPTGPRNNRGPATNFRGAGRGIGMAGRAGFAGRGNMGGHVGYHPYARNG</sequence>
<feature type="compositionally biased region" description="Gly residues" evidence="4">
    <location>
        <begin position="329"/>
        <end position="341"/>
    </location>
</feature>
<evidence type="ECO:0000256" key="2">
    <source>
        <dbReference type="ARBA" id="ARBA00022884"/>
    </source>
</evidence>
<dbReference type="InterPro" id="IPR000504">
    <property type="entry name" value="RRM_dom"/>
</dbReference>
<keyword evidence="1" id="KW-0677">Repeat</keyword>
<feature type="region of interest" description="Disordered" evidence="4">
    <location>
        <begin position="308"/>
        <end position="420"/>
    </location>
</feature>
<evidence type="ECO:0000313" key="7">
    <source>
        <dbReference type="Proteomes" id="UP000275078"/>
    </source>
</evidence>
<feature type="domain" description="RRM" evidence="5">
    <location>
        <begin position="1"/>
        <end position="81"/>
    </location>
</feature>
<feature type="compositionally biased region" description="Polar residues" evidence="4">
    <location>
        <begin position="342"/>
        <end position="355"/>
    </location>
</feature>
<dbReference type="AlphaFoldDB" id="A0A3N4I8I5"/>
<dbReference type="EMBL" id="ML119672">
    <property type="protein sequence ID" value="RPA82389.1"/>
    <property type="molecule type" value="Genomic_DNA"/>
</dbReference>
<dbReference type="CDD" id="cd12577">
    <property type="entry name" value="RRM1_Hrp1p"/>
    <property type="match status" value="1"/>
</dbReference>